<accession>A0A2G8RXN0</accession>
<evidence type="ECO:0000259" key="2">
    <source>
        <dbReference type="PROSITE" id="PS50878"/>
    </source>
</evidence>
<dbReference type="Pfam" id="PF17919">
    <property type="entry name" value="RT_RNaseH_2"/>
    <property type="match status" value="1"/>
</dbReference>
<sequence length="375" mass="43037">MEIAIEQNKAKKEQTFEEMVPEQYRDFRDVFDEATFSTLPERRPYDHAIELTDDAKPYCGKTIPYDPRRTASIRCISRGKPIHGSNSTVEISVGCPVLLCQEKDGKLRPVQDYRQLNTMTKKNVYPLPLMQEILDRLKGAQYYTKLDIRWGYNNIRIVEGDEEKAVFITNRGLYEPLIMFFGLTNSPATFQTMMNSVFQDLILRGKVIVYLDDIIICTSDLDEHKRIVRQVLQILRDNHLTCKPQKCEFETQETEYLGHIISPGKIHMDPGKIKGVTDWPIPTCKHDVQSFLGFANFYRRFIKDFSKIAGPLNRLTGLSEWTWTSEHQLAFEGIKHTITSAPVLAIPNDTDPFKVECDASNFAIGAELSQCQNGL</sequence>
<dbReference type="Pfam" id="PF00078">
    <property type="entry name" value="RVT_1"/>
    <property type="match status" value="1"/>
</dbReference>
<dbReference type="InterPro" id="IPR043502">
    <property type="entry name" value="DNA/RNA_pol_sf"/>
</dbReference>
<reference evidence="3 4" key="1">
    <citation type="journal article" date="2015" name="Sci. Rep.">
        <title>Chromosome-level genome map provides insights into diverse defense mechanisms in the medicinal fungus Ganoderma sinense.</title>
        <authorList>
            <person name="Zhu Y."/>
            <person name="Xu J."/>
            <person name="Sun C."/>
            <person name="Zhou S."/>
            <person name="Xu H."/>
            <person name="Nelson D.R."/>
            <person name="Qian J."/>
            <person name="Song J."/>
            <person name="Luo H."/>
            <person name="Xiang L."/>
            <person name="Li Y."/>
            <person name="Xu Z."/>
            <person name="Ji A."/>
            <person name="Wang L."/>
            <person name="Lu S."/>
            <person name="Hayward A."/>
            <person name="Sun W."/>
            <person name="Li X."/>
            <person name="Schwartz D.C."/>
            <person name="Wang Y."/>
            <person name="Chen S."/>
        </authorList>
    </citation>
    <scope>NUCLEOTIDE SEQUENCE [LARGE SCALE GENOMIC DNA]</scope>
    <source>
        <strain evidence="3 4">ZZ0214-1</strain>
    </source>
</reference>
<dbReference type="PANTHER" id="PTHR37984:SF5">
    <property type="entry name" value="PROTEIN NYNRIN-LIKE"/>
    <property type="match status" value="1"/>
</dbReference>
<dbReference type="InterPro" id="IPR000477">
    <property type="entry name" value="RT_dom"/>
</dbReference>
<evidence type="ECO:0000256" key="1">
    <source>
        <dbReference type="ARBA" id="ARBA00023268"/>
    </source>
</evidence>
<feature type="domain" description="Reverse transcriptase" evidence="2">
    <location>
        <begin position="81"/>
        <end position="261"/>
    </location>
</feature>
<dbReference type="Gene3D" id="3.30.70.270">
    <property type="match status" value="2"/>
</dbReference>
<dbReference type="OrthoDB" id="2729552at2759"/>
<dbReference type="GO" id="GO:0003824">
    <property type="term" value="F:catalytic activity"/>
    <property type="evidence" value="ECO:0007669"/>
    <property type="project" value="UniProtKB-KW"/>
</dbReference>
<dbReference type="STRING" id="1077348.A0A2G8RXN0"/>
<proteinExistence type="predicted"/>
<evidence type="ECO:0000313" key="4">
    <source>
        <dbReference type="Proteomes" id="UP000230002"/>
    </source>
</evidence>
<protein>
    <recommendedName>
        <fullName evidence="2">Reverse transcriptase domain-containing protein</fullName>
    </recommendedName>
</protein>
<dbReference type="InterPro" id="IPR043128">
    <property type="entry name" value="Rev_trsase/Diguanyl_cyclase"/>
</dbReference>
<name>A0A2G8RXN0_9APHY</name>
<dbReference type="InterPro" id="IPR041577">
    <property type="entry name" value="RT_RNaseH_2"/>
</dbReference>
<dbReference type="InterPro" id="IPR050951">
    <property type="entry name" value="Retrovirus_Pol_polyprotein"/>
</dbReference>
<dbReference type="SUPFAM" id="SSF56672">
    <property type="entry name" value="DNA/RNA polymerases"/>
    <property type="match status" value="1"/>
</dbReference>
<keyword evidence="1" id="KW-0511">Multifunctional enzyme</keyword>
<dbReference type="PROSITE" id="PS50878">
    <property type="entry name" value="RT_POL"/>
    <property type="match status" value="1"/>
</dbReference>
<keyword evidence="4" id="KW-1185">Reference proteome</keyword>
<gene>
    <name evidence="3" type="ORF">GSI_12029</name>
</gene>
<dbReference type="AlphaFoldDB" id="A0A2G8RXN0"/>
<dbReference type="CDD" id="cd01647">
    <property type="entry name" value="RT_LTR"/>
    <property type="match status" value="1"/>
</dbReference>
<evidence type="ECO:0000313" key="3">
    <source>
        <dbReference type="EMBL" id="PIL26273.1"/>
    </source>
</evidence>
<organism evidence="3 4">
    <name type="scientific">Ganoderma sinense ZZ0214-1</name>
    <dbReference type="NCBI Taxonomy" id="1077348"/>
    <lineage>
        <taxon>Eukaryota</taxon>
        <taxon>Fungi</taxon>
        <taxon>Dikarya</taxon>
        <taxon>Basidiomycota</taxon>
        <taxon>Agaricomycotina</taxon>
        <taxon>Agaricomycetes</taxon>
        <taxon>Polyporales</taxon>
        <taxon>Polyporaceae</taxon>
        <taxon>Ganoderma</taxon>
    </lineage>
</organism>
<dbReference type="Proteomes" id="UP000230002">
    <property type="component" value="Unassembled WGS sequence"/>
</dbReference>
<dbReference type="FunFam" id="3.30.70.270:FF:000026">
    <property type="entry name" value="Transposon Ty3-G Gag-Pol polyprotein"/>
    <property type="match status" value="1"/>
</dbReference>
<dbReference type="Gene3D" id="3.10.10.10">
    <property type="entry name" value="HIV Type 1 Reverse Transcriptase, subunit A, domain 1"/>
    <property type="match status" value="1"/>
</dbReference>
<dbReference type="PANTHER" id="PTHR37984">
    <property type="entry name" value="PROTEIN CBG26694"/>
    <property type="match status" value="1"/>
</dbReference>
<dbReference type="EMBL" id="AYKW01000045">
    <property type="protein sequence ID" value="PIL26273.1"/>
    <property type="molecule type" value="Genomic_DNA"/>
</dbReference>
<comment type="caution">
    <text evidence="3">The sequence shown here is derived from an EMBL/GenBank/DDBJ whole genome shotgun (WGS) entry which is preliminary data.</text>
</comment>